<dbReference type="PROSITE" id="PS51123">
    <property type="entry name" value="OMPA_2"/>
    <property type="match status" value="1"/>
</dbReference>
<keyword evidence="6" id="KW-0732">Signal</keyword>
<comment type="caution">
    <text evidence="8">The sequence shown here is derived from an EMBL/GenBank/DDBJ whole genome shotgun (WGS) entry which is preliminary data.</text>
</comment>
<feature type="signal peptide" evidence="6">
    <location>
        <begin position="1"/>
        <end position="22"/>
    </location>
</feature>
<accession>A0A9X3X770</accession>
<comment type="subcellular location">
    <subcellularLocation>
        <location evidence="1">Cell outer membrane</location>
    </subcellularLocation>
</comment>
<organism evidence="8 9">
    <name type="scientific">Polyangium jinanense</name>
    <dbReference type="NCBI Taxonomy" id="2829994"/>
    <lineage>
        <taxon>Bacteria</taxon>
        <taxon>Pseudomonadati</taxon>
        <taxon>Myxococcota</taxon>
        <taxon>Polyangia</taxon>
        <taxon>Polyangiales</taxon>
        <taxon>Polyangiaceae</taxon>
        <taxon>Polyangium</taxon>
    </lineage>
</organism>
<evidence type="ECO:0000256" key="6">
    <source>
        <dbReference type="SAM" id="SignalP"/>
    </source>
</evidence>
<evidence type="ECO:0000256" key="2">
    <source>
        <dbReference type="ARBA" id="ARBA00023136"/>
    </source>
</evidence>
<dbReference type="InterPro" id="IPR006664">
    <property type="entry name" value="OMP_bac"/>
</dbReference>
<protein>
    <submittedName>
        <fullName evidence="8">OmpA family protein</fullName>
    </submittedName>
</protein>
<proteinExistence type="predicted"/>
<dbReference type="RefSeq" id="WP_272428238.1">
    <property type="nucleotide sequence ID" value="NZ_JAGTJJ010000029.1"/>
</dbReference>
<sequence length="232" mass="24176">MRSPRFLALPLVLTALGPGCGATNPSPEPPPVVLTDTPKAPPPAPSAAFAAEDPPAPDPEPKPEPPPAPSNPAENPATSPWLAGPTSPGSFALEGGRLVVKEPIEFDTGKDSLKPTSGPALDFVTAFLQAKPDLTLLRIEGHSDSLGSSAMNLELSSRRALSLARALVSRGVDCKRLIAVGFGEVKPIADNRTEEGRKQNRRMEFVVAAIKGRPVMNMPVDGGGRVAGDTCQ</sequence>
<dbReference type="InterPro" id="IPR006665">
    <property type="entry name" value="OmpA-like"/>
</dbReference>
<evidence type="ECO:0000313" key="8">
    <source>
        <dbReference type="EMBL" id="MDC3985467.1"/>
    </source>
</evidence>
<name>A0A9X3X770_9BACT</name>
<evidence type="ECO:0000256" key="1">
    <source>
        <dbReference type="ARBA" id="ARBA00004442"/>
    </source>
</evidence>
<dbReference type="Proteomes" id="UP001151081">
    <property type="component" value="Unassembled WGS sequence"/>
</dbReference>
<keyword evidence="9" id="KW-1185">Reference proteome</keyword>
<dbReference type="GO" id="GO:0009279">
    <property type="term" value="C:cell outer membrane"/>
    <property type="evidence" value="ECO:0007669"/>
    <property type="project" value="UniProtKB-SubCell"/>
</dbReference>
<dbReference type="PANTHER" id="PTHR30329">
    <property type="entry name" value="STATOR ELEMENT OF FLAGELLAR MOTOR COMPLEX"/>
    <property type="match status" value="1"/>
</dbReference>
<gene>
    <name evidence="8" type="ORF">KEG57_33620</name>
</gene>
<feature type="chain" id="PRO_5040851591" evidence="6">
    <location>
        <begin position="23"/>
        <end position="232"/>
    </location>
</feature>
<evidence type="ECO:0000256" key="4">
    <source>
        <dbReference type="PROSITE-ProRule" id="PRU00473"/>
    </source>
</evidence>
<dbReference type="EMBL" id="JAGTJJ010000029">
    <property type="protein sequence ID" value="MDC3985467.1"/>
    <property type="molecule type" value="Genomic_DNA"/>
</dbReference>
<dbReference type="CDD" id="cd07185">
    <property type="entry name" value="OmpA_C-like"/>
    <property type="match status" value="1"/>
</dbReference>
<reference evidence="8 9" key="1">
    <citation type="submission" date="2021-04" db="EMBL/GenBank/DDBJ databases">
        <title>Genome analysis of Polyangium sp.</title>
        <authorList>
            <person name="Li Y."/>
            <person name="Wang J."/>
        </authorList>
    </citation>
    <scope>NUCLEOTIDE SEQUENCE [LARGE SCALE GENOMIC DNA]</scope>
    <source>
        <strain evidence="8 9">SDU14</strain>
    </source>
</reference>
<evidence type="ECO:0000259" key="7">
    <source>
        <dbReference type="PROSITE" id="PS51123"/>
    </source>
</evidence>
<feature type="domain" description="OmpA-like" evidence="7">
    <location>
        <begin position="94"/>
        <end position="211"/>
    </location>
</feature>
<keyword evidence="2 4" id="KW-0472">Membrane</keyword>
<feature type="compositionally biased region" description="Pro residues" evidence="5">
    <location>
        <begin position="54"/>
        <end position="70"/>
    </location>
</feature>
<evidence type="ECO:0000313" key="9">
    <source>
        <dbReference type="Proteomes" id="UP001151081"/>
    </source>
</evidence>
<dbReference type="Gene3D" id="3.30.1330.60">
    <property type="entry name" value="OmpA-like domain"/>
    <property type="match status" value="1"/>
</dbReference>
<feature type="region of interest" description="Disordered" evidence="5">
    <location>
        <begin position="16"/>
        <end position="88"/>
    </location>
</feature>
<dbReference type="AlphaFoldDB" id="A0A9X3X770"/>
<evidence type="ECO:0000256" key="5">
    <source>
        <dbReference type="SAM" id="MobiDB-lite"/>
    </source>
</evidence>
<dbReference type="SUPFAM" id="SSF103088">
    <property type="entry name" value="OmpA-like"/>
    <property type="match status" value="1"/>
</dbReference>
<dbReference type="InterPro" id="IPR050330">
    <property type="entry name" value="Bact_OuterMem_StrucFunc"/>
</dbReference>
<dbReference type="InterPro" id="IPR036737">
    <property type="entry name" value="OmpA-like_sf"/>
</dbReference>
<evidence type="ECO:0000256" key="3">
    <source>
        <dbReference type="ARBA" id="ARBA00023237"/>
    </source>
</evidence>
<dbReference type="PANTHER" id="PTHR30329:SF21">
    <property type="entry name" value="LIPOPROTEIN YIAD-RELATED"/>
    <property type="match status" value="1"/>
</dbReference>
<dbReference type="PRINTS" id="PR01021">
    <property type="entry name" value="OMPADOMAIN"/>
</dbReference>
<keyword evidence="3" id="KW-0998">Cell outer membrane</keyword>
<dbReference type="Pfam" id="PF00691">
    <property type="entry name" value="OmpA"/>
    <property type="match status" value="1"/>
</dbReference>